<organism evidence="1 2">
    <name type="scientific">Schizopora paradoxa</name>
    <dbReference type="NCBI Taxonomy" id="27342"/>
    <lineage>
        <taxon>Eukaryota</taxon>
        <taxon>Fungi</taxon>
        <taxon>Dikarya</taxon>
        <taxon>Basidiomycota</taxon>
        <taxon>Agaricomycotina</taxon>
        <taxon>Agaricomycetes</taxon>
        <taxon>Hymenochaetales</taxon>
        <taxon>Schizoporaceae</taxon>
        <taxon>Schizopora</taxon>
    </lineage>
</organism>
<reference evidence="1 2" key="1">
    <citation type="submission" date="2015-04" db="EMBL/GenBank/DDBJ databases">
        <title>Complete genome sequence of Schizopora paradoxa KUC8140, a cosmopolitan wood degrader in East Asia.</title>
        <authorList>
            <consortium name="DOE Joint Genome Institute"/>
            <person name="Min B."/>
            <person name="Park H."/>
            <person name="Jang Y."/>
            <person name="Kim J.-J."/>
            <person name="Kim K.H."/>
            <person name="Pangilinan J."/>
            <person name="Lipzen A."/>
            <person name="Riley R."/>
            <person name="Grigoriev I.V."/>
            <person name="Spatafora J.W."/>
            <person name="Choi I.-G."/>
        </authorList>
    </citation>
    <scope>NUCLEOTIDE SEQUENCE [LARGE SCALE GENOMIC DNA]</scope>
    <source>
        <strain evidence="1 2">KUC8140</strain>
    </source>
</reference>
<dbReference type="Proteomes" id="UP000053477">
    <property type="component" value="Unassembled WGS sequence"/>
</dbReference>
<keyword evidence="2" id="KW-1185">Reference proteome</keyword>
<accession>A0A0H2SFE0</accession>
<gene>
    <name evidence="1" type="ORF">SCHPADRAFT_9208</name>
</gene>
<dbReference type="AlphaFoldDB" id="A0A0H2SFE0"/>
<dbReference type="EMBL" id="KQ085882">
    <property type="protein sequence ID" value="KLO20498.1"/>
    <property type="molecule type" value="Genomic_DNA"/>
</dbReference>
<proteinExistence type="predicted"/>
<dbReference type="InParanoid" id="A0A0H2SFE0"/>
<name>A0A0H2SFE0_9AGAM</name>
<evidence type="ECO:0000313" key="1">
    <source>
        <dbReference type="EMBL" id="KLO20498.1"/>
    </source>
</evidence>
<sequence length="155" mass="17374">MLKFETGRKSSPARKLSIPRPLIQFAGFSLSVHMTAGRVWNRKAYQIYGMLDHRYWSPDDDETCSLSMGRATCRSGRSKCGLFPSSRKFHGGQILYTSTKAAPNLLSETFAQVPTVWRKGAPHPGACTIIPLENGGQDRQLNVRPRLRRTPAIKQ</sequence>
<evidence type="ECO:0000313" key="2">
    <source>
        <dbReference type="Proteomes" id="UP000053477"/>
    </source>
</evidence>
<protein>
    <submittedName>
        <fullName evidence="1">Uncharacterized protein</fullName>
    </submittedName>
</protein>